<keyword evidence="3" id="KW-1185">Reference proteome</keyword>
<sequence>MKAVISKFLRQLNLLHTADKVRFFLAKSKNTTRNKDFQSKHKDFIFPPEYLMYESFQLNYESYYSSGKAAANFLFDTFRKYNEEENPKILDWGCGPARIVRHISEKSQKGNVFATDYNSETITWNKQNIQGIEFNLNPLEAVLPYDDSFFDFIYGISIFTHLSEKLHFEWKNELTRVLKSDGILLLSLQGDLFKTILTESEIQTYNSGNIVVRGNVKEGHRTYSAFHPEKFVRELFSDFTVVEHIPSYENNGKPEQDIWVMKKH</sequence>
<accession>A0A0Q3HQC8</accession>
<protein>
    <recommendedName>
        <fullName evidence="1">Methyltransferase domain-containing protein</fullName>
    </recommendedName>
</protein>
<dbReference type="EMBL" id="LLYZ01000012">
    <property type="protein sequence ID" value="KQK24821.1"/>
    <property type="molecule type" value="Genomic_DNA"/>
</dbReference>
<dbReference type="OrthoDB" id="3896938at2"/>
<dbReference type="AlphaFoldDB" id="A0A0Q3HQC8"/>
<dbReference type="Gene3D" id="3.40.50.150">
    <property type="entry name" value="Vaccinia Virus protein VP39"/>
    <property type="match status" value="1"/>
</dbReference>
<dbReference type="Pfam" id="PF13649">
    <property type="entry name" value="Methyltransf_25"/>
    <property type="match status" value="1"/>
</dbReference>
<reference evidence="2 3" key="1">
    <citation type="submission" date="2015-10" db="EMBL/GenBank/DDBJ databases">
        <title>Chryseobacterium aquaticum genome.</title>
        <authorList>
            <person name="Newman J.D."/>
            <person name="Ferguson M.B."/>
            <person name="Miller J.R."/>
        </authorList>
    </citation>
    <scope>NUCLEOTIDE SEQUENCE [LARGE SCALE GENOMIC DNA]</scope>
    <source>
        <strain evidence="2 3">KCTC 12483</strain>
    </source>
</reference>
<dbReference type="InterPro" id="IPR041698">
    <property type="entry name" value="Methyltransf_25"/>
</dbReference>
<name>A0A0Q3HQC8_9FLAO</name>
<proteinExistence type="predicted"/>
<evidence type="ECO:0000259" key="1">
    <source>
        <dbReference type="Pfam" id="PF13649"/>
    </source>
</evidence>
<comment type="caution">
    <text evidence="2">The sequence shown here is derived from an EMBL/GenBank/DDBJ whole genome shotgun (WGS) entry which is preliminary data.</text>
</comment>
<dbReference type="CDD" id="cd02440">
    <property type="entry name" value="AdoMet_MTases"/>
    <property type="match status" value="1"/>
</dbReference>
<evidence type="ECO:0000313" key="2">
    <source>
        <dbReference type="EMBL" id="KQK24821.1"/>
    </source>
</evidence>
<organism evidence="2 3">
    <name type="scientific">Chryseobacterium aquaticum</name>
    <dbReference type="NCBI Taxonomy" id="452084"/>
    <lineage>
        <taxon>Bacteria</taxon>
        <taxon>Pseudomonadati</taxon>
        <taxon>Bacteroidota</taxon>
        <taxon>Flavobacteriia</taxon>
        <taxon>Flavobacteriales</taxon>
        <taxon>Weeksellaceae</taxon>
        <taxon>Chryseobacterium group</taxon>
        <taxon>Chryseobacterium</taxon>
    </lineage>
</organism>
<dbReference type="InterPro" id="IPR029063">
    <property type="entry name" value="SAM-dependent_MTases_sf"/>
</dbReference>
<evidence type="ECO:0000313" key="3">
    <source>
        <dbReference type="Proteomes" id="UP000051682"/>
    </source>
</evidence>
<feature type="domain" description="Methyltransferase" evidence="1">
    <location>
        <begin position="89"/>
        <end position="182"/>
    </location>
</feature>
<dbReference type="SUPFAM" id="SSF53335">
    <property type="entry name" value="S-adenosyl-L-methionine-dependent methyltransferases"/>
    <property type="match status" value="1"/>
</dbReference>
<dbReference type="GO" id="GO:0008757">
    <property type="term" value="F:S-adenosylmethionine-dependent methyltransferase activity"/>
    <property type="evidence" value="ECO:0007669"/>
    <property type="project" value="InterPro"/>
</dbReference>
<dbReference type="RefSeq" id="WP_056016340.1">
    <property type="nucleotide sequence ID" value="NZ_LLYZ01000012.1"/>
</dbReference>
<dbReference type="STRING" id="452084.AR438_14130"/>
<dbReference type="Proteomes" id="UP000051682">
    <property type="component" value="Unassembled WGS sequence"/>
</dbReference>
<gene>
    <name evidence="2" type="ORF">AR438_14130</name>
</gene>